<dbReference type="PATRIC" id="fig|742818.3.peg.814"/>
<comment type="caution">
    <text evidence="2">The sequence shown here is derived from an EMBL/GenBank/DDBJ whole genome shotgun (WGS) entry which is preliminary data.</text>
</comment>
<evidence type="ECO:0000313" key="3">
    <source>
        <dbReference type="Proteomes" id="UP000006069"/>
    </source>
</evidence>
<evidence type="ECO:0000259" key="1">
    <source>
        <dbReference type="PROSITE" id="PS51671"/>
    </source>
</evidence>
<dbReference type="Gene3D" id="3.30.2130.10">
    <property type="entry name" value="VC0802-like"/>
    <property type="match status" value="1"/>
</dbReference>
<dbReference type="HOGENOM" id="CLU_136790_2_1_11"/>
<reference evidence="2 3" key="1">
    <citation type="submission" date="2012-08" db="EMBL/GenBank/DDBJ databases">
        <title>The Genome Sequence of Slackia piriformis YIT 12062.</title>
        <authorList>
            <consortium name="The Broad Institute Genome Sequencing Platform"/>
            <person name="Earl A."/>
            <person name="Ward D."/>
            <person name="Feldgarden M."/>
            <person name="Gevers D."/>
            <person name="Morotomi M."/>
            <person name="Walker B."/>
            <person name="Young S.K."/>
            <person name="Zeng Q."/>
            <person name="Gargeya S."/>
            <person name="Fitzgerald M."/>
            <person name="Haas B."/>
            <person name="Abouelleil A."/>
            <person name="Alvarado L."/>
            <person name="Arachchi H.M."/>
            <person name="Berlin A.M."/>
            <person name="Chapman S.B."/>
            <person name="Goldberg J."/>
            <person name="Griggs A."/>
            <person name="Gujja S."/>
            <person name="Hansen M."/>
            <person name="Howarth C."/>
            <person name="Imamovic A."/>
            <person name="Larimer J."/>
            <person name="McCowen C."/>
            <person name="Montmayeur A."/>
            <person name="Murphy C."/>
            <person name="Neiman D."/>
            <person name="Pearson M."/>
            <person name="Priest M."/>
            <person name="Roberts A."/>
            <person name="Saif S."/>
            <person name="Shea T."/>
            <person name="Sisk P."/>
            <person name="Sykes S."/>
            <person name="Wortman J."/>
            <person name="Nusbaum C."/>
            <person name="Birren B."/>
        </authorList>
    </citation>
    <scope>NUCLEOTIDE SEQUENCE [LARGE SCALE GENOMIC DNA]</scope>
    <source>
        <strain evidence="2 3">YIT 12062</strain>
    </source>
</reference>
<proteinExistence type="predicted"/>
<dbReference type="PANTHER" id="PTHR40099">
    <property type="entry name" value="ACETOLACTATE SYNTHASE, SMALL SUBUNIT"/>
    <property type="match status" value="1"/>
</dbReference>
<dbReference type="OrthoDB" id="9790662at2"/>
<dbReference type="InterPro" id="IPR002912">
    <property type="entry name" value="ACT_dom"/>
</dbReference>
<dbReference type="Pfam" id="PF19571">
    <property type="entry name" value="ACT_8"/>
    <property type="match status" value="1"/>
</dbReference>
<keyword evidence="3" id="KW-1185">Reference proteome</keyword>
<dbReference type="PROSITE" id="PS51671">
    <property type="entry name" value="ACT"/>
    <property type="match status" value="1"/>
</dbReference>
<accession>K0Z9N0</accession>
<dbReference type="PANTHER" id="PTHR40099:SF1">
    <property type="entry name" value="ACETOLACTATE SYNTHASE, SMALL SUBUNIT"/>
    <property type="match status" value="1"/>
</dbReference>
<dbReference type="InterPro" id="IPR045865">
    <property type="entry name" value="ACT-like_dom_sf"/>
</dbReference>
<dbReference type="SUPFAM" id="SSF55021">
    <property type="entry name" value="ACT-like"/>
    <property type="match status" value="2"/>
</dbReference>
<dbReference type="Proteomes" id="UP000006069">
    <property type="component" value="Unassembled WGS sequence"/>
</dbReference>
<dbReference type="EMBL" id="ADMD01000006">
    <property type="protein sequence ID" value="EJZ84055.1"/>
    <property type="molecule type" value="Genomic_DNA"/>
</dbReference>
<dbReference type="eggNOG" id="COG4747">
    <property type="taxonomic scope" value="Bacteria"/>
</dbReference>
<dbReference type="InterPro" id="IPR045739">
    <property type="entry name" value="ACT_dom_pair"/>
</dbReference>
<name>K0Z9N0_9ACTN</name>
<dbReference type="InParanoid" id="K0Z9N0"/>
<dbReference type="RefSeq" id="WP_009138987.1">
    <property type="nucleotide sequence ID" value="NZ_JH815198.1"/>
</dbReference>
<organism evidence="2 3">
    <name type="scientific">Slackia piriformis YIT 12062</name>
    <dbReference type="NCBI Taxonomy" id="742818"/>
    <lineage>
        <taxon>Bacteria</taxon>
        <taxon>Bacillati</taxon>
        <taxon>Actinomycetota</taxon>
        <taxon>Coriobacteriia</taxon>
        <taxon>Eggerthellales</taxon>
        <taxon>Eggerthellaceae</taxon>
        <taxon>Slackia</taxon>
    </lineage>
</organism>
<sequence length="153" mass="16676">MGVSQISVFIESRPGHMSRVLESFNEARVSVRGYSASDTGDYGIVRFIVDDPDKALSVLEQMGAAATKTEVLCLRLADKPGELARIMGIMARNNINVVYSYSLISTYIAISVKDLKAAEDILRGEPVELIEQSDLVGYFDSVEAQGNAPEEGR</sequence>
<gene>
    <name evidence="2" type="ORF">HMPREF9451_00764</name>
</gene>
<feature type="domain" description="ACT" evidence="1">
    <location>
        <begin position="71"/>
        <end position="141"/>
    </location>
</feature>
<protein>
    <recommendedName>
        <fullName evidence="1">ACT domain-containing protein</fullName>
    </recommendedName>
</protein>
<dbReference type="AlphaFoldDB" id="K0Z9N0"/>
<evidence type="ECO:0000313" key="2">
    <source>
        <dbReference type="EMBL" id="EJZ84055.1"/>
    </source>
</evidence>